<dbReference type="SUPFAM" id="SSF52922">
    <property type="entry name" value="TK C-terminal domain-like"/>
    <property type="match status" value="1"/>
</dbReference>
<dbReference type="GO" id="GO:0008661">
    <property type="term" value="F:1-deoxy-D-xylulose-5-phosphate synthase activity"/>
    <property type="evidence" value="ECO:0007669"/>
    <property type="project" value="InterPro"/>
</dbReference>
<evidence type="ECO:0000256" key="3">
    <source>
        <dbReference type="ARBA" id="ARBA00022679"/>
    </source>
</evidence>
<evidence type="ECO:0000256" key="5">
    <source>
        <dbReference type="ARBA" id="ARBA00023052"/>
    </source>
</evidence>
<dbReference type="Proteomes" id="UP001177140">
    <property type="component" value="Unassembled WGS sequence"/>
</dbReference>
<gene>
    <name evidence="7" type="ORF">MKW94_014541</name>
</gene>
<dbReference type="InterPro" id="IPR005477">
    <property type="entry name" value="Dxylulose-5-P_synthase"/>
</dbReference>
<keyword evidence="4" id="KW-0460">Magnesium</keyword>
<protein>
    <recommendedName>
        <fullName evidence="6">Transketolase C-terminal domain-containing protein</fullName>
    </recommendedName>
</protein>
<dbReference type="GO" id="GO:0016114">
    <property type="term" value="P:terpenoid biosynthetic process"/>
    <property type="evidence" value="ECO:0007669"/>
    <property type="project" value="InterPro"/>
</dbReference>
<feature type="domain" description="Transketolase C-terminal" evidence="6">
    <location>
        <begin position="50"/>
        <end position="136"/>
    </location>
</feature>
<reference evidence="7" key="1">
    <citation type="submission" date="2022-03" db="EMBL/GenBank/DDBJ databases">
        <title>A functionally conserved STORR gene fusion in Papaver species that diverged 16.8 million years ago.</title>
        <authorList>
            <person name="Catania T."/>
        </authorList>
    </citation>
    <scope>NUCLEOTIDE SEQUENCE</scope>
    <source>
        <strain evidence="7">S-191538</strain>
    </source>
</reference>
<dbReference type="Pfam" id="PF02780">
    <property type="entry name" value="Transketolase_C"/>
    <property type="match status" value="1"/>
</dbReference>
<sequence>MAPSDEAELMHMVATAVAIDERPSCFRFPKGNGIRATVLPNNKGTPLDIGKGRILMEGSKVAILGFGSVVQQCIEAADILKSRDVYVTVADSWFCKPLDTELIRSLVNGHEILITVEEGCIGGFGSHVSHFLCLNGLLDGLLKVICCIQTFLNPPCKNYYSSVLYVKFTFTF</sequence>
<dbReference type="Gene3D" id="3.40.50.920">
    <property type="match status" value="1"/>
</dbReference>
<proteinExistence type="predicted"/>
<dbReference type="EMBL" id="JAJJMA010199139">
    <property type="protein sequence ID" value="MCL7039234.1"/>
    <property type="molecule type" value="Genomic_DNA"/>
</dbReference>
<accession>A0AA41VDF8</accession>
<evidence type="ECO:0000313" key="8">
    <source>
        <dbReference type="Proteomes" id="UP001177140"/>
    </source>
</evidence>
<dbReference type="InterPro" id="IPR033248">
    <property type="entry name" value="Transketolase_C"/>
</dbReference>
<dbReference type="AlphaFoldDB" id="A0AA41VDF8"/>
<dbReference type="SUPFAM" id="SSF52518">
    <property type="entry name" value="Thiamin diphosphate-binding fold (THDP-binding)"/>
    <property type="match status" value="1"/>
</dbReference>
<name>A0AA41VDF8_PAPNU</name>
<organism evidence="7 8">
    <name type="scientific">Papaver nudicaule</name>
    <name type="common">Iceland poppy</name>
    <dbReference type="NCBI Taxonomy" id="74823"/>
    <lineage>
        <taxon>Eukaryota</taxon>
        <taxon>Viridiplantae</taxon>
        <taxon>Streptophyta</taxon>
        <taxon>Embryophyta</taxon>
        <taxon>Tracheophyta</taxon>
        <taxon>Spermatophyta</taxon>
        <taxon>Magnoliopsida</taxon>
        <taxon>Ranunculales</taxon>
        <taxon>Papaveraceae</taxon>
        <taxon>Papaveroideae</taxon>
        <taxon>Papaver</taxon>
    </lineage>
</organism>
<comment type="subunit">
    <text evidence="2">Homodimer.</text>
</comment>
<keyword evidence="5" id="KW-0786">Thiamine pyrophosphate</keyword>
<dbReference type="PANTHER" id="PTHR43322:SF4">
    <property type="entry name" value="1-DEOXY-D-XYLULOSE-5-PHOSPHATE SYNTHASE 2, CHLOROPLASTIC-RELATED"/>
    <property type="match status" value="1"/>
</dbReference>
<evidence type="ECO:0000313" key="7">
    <source>
        <dbReference type="EMBL" id="MCL7039234.1"/>
    </source>
</evidence>
<evidence type="ECO:0000256" key="4">
    <source>
        <dbReference type="ARBA" id="ARBA00022842"/>
    </source>
</evidence>
<evidence type="ECO:0000256" key="2">
    <source>
        <dbReference type="ARBA" id="ARBA00011738"/>
    </source>
</evidence>
<comment type="cofactor">
    <cofactor evidence="1">
        <name>Mg(2+)</name>
        <dbReference type="ChEBI" id="CHEBI:18420"/>
    </cofactor>
</comment>
<keyword evidence="8" id="KW-1185">Reference proteome</keyword>
<dbReference type="PANTHER" id="PTHR43322">
    <property type="entry name" value="1-D-DEOXYXYLULOSE 5-PHOSPHATE SYNTHASE-RELATED"/>
    <property type="match status" value="1"/>
</dbReference>
<dbReference type="InterPro" id="IPR029061">
    <property type="entry name" value="THDP-binding"/>
</dbReference>
<comment type="caution">
    <text evidence="7">The sequence shown here is derived from an EMBL/GenBank/DDBJ whole genome shotgun (WGS) entry which is preliminary data.</text>
</comment>
<evidence type="ECO:0000256" key="1">
    <source>
        <dbReference type="ARBA" id="ARBA00001946"/>
    </source>
</evidence>
<dbReference type="InterPro" id="IPR009014">
    <property type="entry name" value="Transketo_C/PFOR_II"/>
</dbReference>
<keyword evidence="3" id="KW-0808">Transferase</keyword>
<evidence type="ECO:0000259" key="6">
    <source>
        <dbReference type="Pfam" id="PF02780"/>
    </source>
</evidence>